<proteinExistence type="predicted"/>
<dbReference type="EMBL" id="CP001686">
    <property type="protein sequence ID" value="ACV06276.1"/>
    <property type="molecule type" value="Genomic_DNA"/>
</dbReference>
<sequence>MTPSTAPRTAPTGSASRREVDPVFILMVLLWQEATA</sequence>
<keyword evidence="2" id="KW-1185">Reference proteome</keyword>
<gene>
    <name evidence="1" type="ordered locus">Ksed_12440</name>
</gene>
<reference evidence="1 2" key="1">
    <citation type="journal article" date="2009" name="Stand. Genomic Sci.">
        <title>Complete genome sequence of Kytococcus sedentarius type strain (541).</title>
        <authorList>
            <person name="Sims D."/>
            <person name="Brettin T."/>
            <person name="Detter J.C."/>
            <person name="Han C."/>
            <person name="Lapidus A."/>
            <person name="Copeland A."/>
            <person name="Glavina Del Rio T."/>
            <person name="Nolan M."/>
            <person name="Chen F."/>
            <person name="Lucas S."/>
            <person name="Tice H."/>
            <person name="Cheng J.F."/>
            <person name="Bruce D."/>
            <person name="Goodwin L."/>
            <person name="Pitluck S."/>
            <person name="Ovchinnikova G."/>
            <person name="Pati A."/>
            <person name="Ivanova N."/>
            <person name="Mavrommatis K."/>
            <person name="Chen A."/>
            <person name="Palaniappan K."/>
            <person name="D'haeseleer P."/>
            <person name="Chain P."/>
            <person name="Bristow J."/>
            <person name="Eisen J.A."/>
            <person name="Markowitz V."/>
            <person name="Hugenholtz P."/>
            <person name="Schneider S."/>
            <person name="Goker M."/>
            <person name="Pukall R."/>
            <person name="Kyrpides N.C."/>
            <person name="Klenk H.P."/>
        </authorList>
    </citation>
    <scope>NUCLEOTIDE SEQUENCE [LARGE SCALE GENOMIC DNA]</scope>
    <source>
        <strain evidence="2">ATCC 14392 / DSM 20547 / JCM 11482 / CCUG 33030 / NBRC 15357 / NCTC 11040 / CCM 314 / 541</strain>
    </source>
</reference>
<evidence type="ECO:0000313" key="2">
    <source>
        <dbReference type="Proteomes" id="UP000006666"/>
    </source>
</evidence>
<dbReference type="HOGENOM" id="CLU_3356744_0_0_11"/>
<dbReference type="AlphaFoldDB" id="C7NHB9"/>
<evidence type="ECO:0000313" key="1">
    <source>
        <dbReference type="EMBL" id="ACV06276.1"/>
    </source>
</evidence>
<dbReference type="STRING" id="478801.Ksed_12440"/>
<dbReference type="Proteomes" id="UP000006666">
    <property type="component" value="Chromosome"/>
</dbReference>
<dbReference type="KEGG" id="kse:Ksed_12440"/>
<organism evidence="1 2">
    <name type="scientific">Kytococcus sedentarius (strain ATCC 14392 / DSM 20547 / JCM 11482 / CCUG 33030 / NBRC 15357 / NCTC 11040 / CCM 314 / 541)</name>
    <name type="common">Micrococcus sedentarius</name>
    <dbReference type="NCBI Taxonomy" id="478801"/>
    <lineage>
        <taxon>Bacteria</taxon>
        <taxon>Bacillati</taxon>
        <taxon>Actinomycetota</taxon>
        <taxon>Actinomycetes</taxon>
        <taxon>Micrococcales</taxon>
        <taxon>Kytococcaceae</taxon>
        <taxon>Kytococcus</taxon>
    </lineage>
</organism>
<protein>
    <submittedName>
        <fullName evidence="1">Uncharacterized protein</fullName>
    </submittedName>
</protein>
<accession>C7NHB9</accession>
<name>C7NHB9_KYTSD</name>